<feature type="region of interest" description="Disordered" evidence="4">
    <location>
        <begin position="70"/>
        <end position="111"/>
    </location>
</feature>
<gene>
    <name evidence="6" type="ORF">CKO31_07855</name>
</gene>
<dbReference type="PANTHER" id="PTHR30629">
    <property type="entry name" value="PROPHAGE INTEGRASE"/>
    <property type="match status" value="1"/>
</dbReference>
<dbReference type="InterPro" id="IPR002104">
    <property type="entry name" value="Integrase_catalytic"/>
</dbReference>
<dbReference type="InterPro" id="IPR050808">
    <property type="entry name" value="Phage_Integrase"/>
</dbReference>
<evidence type="ECO:0000256" key="1">
    <source>
        <dbReference type="ARBA" id="ARBA00008857"/>
    </source>
</evidence>
<dbReference type="InterPro" id="IPR011010">
    <property type="entry name" value="DNA_brk_join_enz"/>
</dbReference>
<name>A0ABS1CFJ6_9GAMM</name>
<reference evidence="6 7" key="1">
    <citation type="journal article" date="2020" name="Microorganisms">
        <title>Osmotic Adaptation and Compatible Solute Biosynthesis of Phototrophic Bacteria as Revealed from Genome Analyses.</title>
        <authorList>
            <person name="Imhoff J.F."/>
            <person name="Rahn T."/>
            <person name="Kunzel S."/>
            <person name="Keller A."/>
            <person name="Neulinger S.C."/>
        </authorList>
    </citation>
    <scope>NUCLEOTIDE SEQUENCE [LARGE SCALE GENOMIC DNA]</scope>
    <source>
        <strain evidence="6 7">DSM 6210</strain>
    </source>
</reference>
<feature type="domain" description="Tyr recombinase" evidence="5">
    <location>
        <begin position="110"/>
        <end position="175"/>
    </location>
</feature>
<feature type="compositionally biased region" description="Low complexity" evidence="4">
    <location>
        <begin position="70"/>
        <end position="79"/>
    </location>
</feature>
<dbReference type="EMBL" id="NRRV01000014">
    <property type="protein sequence ID" value="MBK1630659.1"/>
    <property type="molecule type" value="Genomic_DNA"/>
</dbReference>
<keyword evidence="3" id="KW-0233">DNA recombination</keyword>
<evidence type="ECO:0000256" key="3">
    <source>
        <dbReference type="ARBA" id="ARBA00023172"/>
    </source>
</evidence>
<evidence type="ECO:0000313" key="6">
    <source>
        <dbReference type="EMBL" id="MBK1630659.1"/>
    </source>
</evidence>
<organism evidence="6 7">
    <name type="scientific">Thiohalocapsa halophila</name>
    <dbReference type="NCBI Taxonomy" id="69359"/>
    <lineage>
        <taxon>Bacteria</taxon>
        <taxon>Pseudomonadati</taxon>
        <taxon>Pseudomonadota</taxon>
        <taxon>Gammaproteobacteria</taxon>
        <taxon>Chromatiales</taxon>
        <taxon>Chromatiaceae</taxon>
        <taxon>Thiohalocapsa</taxon>
    </lineage>
</organism>
<evidence type="ECO:0000256" key="2">
    <source>
        <dbReference type="ARBA" id="ARBA00022908"/>
    </source>
</evidence>
<protein>
    <recommendedName>
        <fullName evidence="5">Tyr recombinase domain-containing protein</fullName>
    </recommendedName>
</protein>
<evidence type="ECO:0000259" key="5">
    <source>
        <dbReference type="Pfam" id="PF00589"/>
    </source>
</evidence>
<keyword evidence="2" id="KW-0229">DNA integration</keyword>
<sequence>MPPDGRHCASSVPTVCQSIHPSSLPTRRRYLRHLSGRSDPFGLTCCSHPAPASEHHPESGLLIACSPTLRSRSSGATSSSHRRSTPRRPKQDNDSAGGSGGDGEEALTYKPIRGDSVTTALTRAIQAAEKEHFSSHDLRRTAATNISALGYPDEMVGRILNHVNRTVTARYNRHAHLDEKRQALEAWAARLRGFVSD</sequence>
<evidence type="ECO:0000313" key="7">
    <source>
        <dbReference type="Proteomes" id="UP000748752"/>
    </source>
</evidence>
<keyword evidence="7" id="KW-1185">Reference proteome</keyword>
<dbReference type="SUPFAM" id="SSF56349">
    <property type="entry name" value="DNA breaking-rejoining enzymes"/>
    <property type="match status" value="1"/>
</dbReference>
<proteinExistence type="inferred from homology"/>
<comment type="similarity">
    <text evidence="1">Belongs to the 'phage' integrase family.</text>
</comment>
<dbReference type="Pfam" id="PF00589">
    <property type="entry name" value="Phage_integrase"/>
    <property type="match status" value="1"/>
</dbReference>
<dbReference type="PANTHER" id="PTHR30629:SF2">
    <property type="entry name" value="PROPHAGE INTEGRASE INTS-RELATED"/>
    <property type="match status" value="1"/>
</dbReference>
<accession>A0ABS1CFJ6</accession>
<comment type="caution">
    <text evidence="6">The sequence shown here is derived from an EMBL/GenBank/DDBJ whole genome shotgun (WGS) entry which is preliminary data.</text>
</comment>
<evidence type="ECO:0000256" key="4">
    <source>
        <dbReference type="SAM" id="MobiDB-lite"/>
    </source>
</evidence>
<dbReference type="InterPro" id="IPR013762">
    <property type="entry name" value="Integrase-like_cat_sf"/>
</dbReference>
<dbReference type="Gene3D" id="1.10.443.10">
    <property type="entry name" value="Intergrase catalytic core"/>
    <property type="match status" value="1"/>
</dbReference>
<dbReference type="Proteomes" id="UP000748752">
    <property type="component" value="Unassembled WGS sequence"/>
</dbReference>